<keyword evidence="3" id="KW-1185">Reference proteome</keyword>
<organism evidence="2 3">
    <name type="scientific">Trichonephila clavata</name>
    <name type="common">Joro spider</name>
    <name type="synonym">Nephila clavata</name>
    <dbReference type="NCBI Taxonomy" id="2740835"/>
    <lineage>
        <taxon>Eukaryota</taxon>
        <taxon>Metazoa</taxon>
        <taxon>Ecdysozoa</taxon>
        <taxon>Arthropoda</taxon>
        <taxon>Chelicerata</taxon>
        <taxon>Arachnida</taxon>
        <taxon>Araneae</taxon>
        <taxon>Araneomorphae</taxon>
        <taxon>Entelegynae</taxon>
        <taxon>Araneoidea</taxon>
        <taxon>Nephilidae</taxon>
        <taxon>Trichonephila</taxon>
    </lineage>
</organism>
<evidence type="ECO:0000256" key="1">
    <source>
        <dbReference type="SAM" id="MobiDB-lite"/>
    </source>
</evidence>
<name>A0A8X6J6F3_TRICU</name>
<protein>
    <submittedName>
        <fullName evidence="2">Uncharacterized protein</fullName>
    </submittedName>
</protein>
<comment type="caution">
    <text evidence="2">The sequence shown here is derived from an EMBL/GenBank/DDBJ whole genome shotgun (WGS) entry which is preliminary data.</text>
</comment>
<evidence type="ECO:0000313" key="2">
    <source>
        <dbReference type="EMBL" id="GFR12218.1"/>
    </source>
</evidence>
<gene>
    <name evidence="2" type="ORF">TNCT_62771</name>
</gene>
<sequence>MDFESDSSHSDAASPASLYPPNLDDLYDKLKNAKGSLELLTVCSFLDCKINDLLTHTHTFTFSLTTPKETNMELTSTLS</sequence>
<accession>A0A8X6J6F3</accession>
<dbReference type="AlphaFoldDB" id="A0A8X6J6F3"/>
<proteinExistence type="predicted"/>
<evidence type="ECO:0000313" key="3">
    <source>
        <dbReference type="Proteomes" id="UP000887116"/>
    </source>
</evidence>
<feature type="region of interest" description="Disordered" evidence="1">
    <location>
        <begin position="1"/>
        <end position="21"/>
    </location>
</feature>
<dbReference type="Proteomes" id="UP000887116">
    <property type="component" value="Unassembled WGS sequence"/>
</dbReference>
<dbReference type="EMBL" id="BMAO01026753">
    <property type="protein sequence ID" value="GFR12218.1"/>
    <property type="molecule type" value="Genomic_DNA"/>
</dbReference>
<reference evidence="2" key="1">
    <citation type="submission" date="2020-07" db="EMBL/GenBank/DDBJ databases">
        <title>Multicomponent nature underlies the extraordinary mechanical properties of spider dragline silk.</title>
        <authorList>
            <person name="Kono N."/>
            <person name="Nakamura H."/>
            <person name="Mori M."/>
            <person name="Yoshida Y."/>
            <person name="Ohtoshi R."/>
            <person name="Malay A.D."/>
            <person name="Moran D.A.P."/>
            <person name="Tomita M."/>
            <person name="Numata K."/>
            <person name="Arakawa K."/>
        </authorList>
    </citation>
    <scope>NUCLEOTIDE SEQUENCE</scope>
</reference>